<accession>A0A0B0NXS4</accession>
<dbReference type="AlphaFoldDB" id="A0A0B0NXS4"/>
<reference evidence="2" key="1">
    <citation type="submission" date="2014-09" db="EMBL/GenBank/DDBJ databases">
        <authorList>
            <person name="Mudge J."/>
            <person name="Ramaraj T."/>
            <person name="Lindquist I.E."/>
            <person name="Bharti A.K."/>
            <person name="Sundararajan A."/>
            <person name="Cameron C.T."/>
            <person name="Woodward J.E."/>
            <person name="May G.D."/>
            <person name="Brubaker C."/>
            <person name="Broadhvest J."/>
            <person name="Wilkins T.A."/>
        </authorList>
    </citation>
    <scope>NUCLEOTIDE SEQUENCE</scope>
    <source>
        <strain evidence="2">cv. AKA8401</strain>
    </source>
</reference>
<evidence type="ECO:0000313" key="1">
    <source>
        <dbReference type="EMBL" id="KHG17447.1"/>
    </source>
</evidence>
<sequence length="49" mass="5775">MHNHIHKPLITSQYLWLNHNITYSTLKPYTCHRLETLGFTYADSINSTV</sequence>
<gene>
    <name evidence="1" type="ORF">F383_06950</name>
</gene>
<evidence type="ECO:0000313" key="2">
    <source>
        <dbReference type="Proteomes" id="UP000032142"/>
    </source>
</evidence>
<keyword evidence="2" id="KW-1185">Reference proteome</keyword>
<proteinExistence type="predicted"/>
<protein>
    <submittedName>
        <fullName evidence="1">Uncharacterized protein</fullName>
    </submittedName>
</protein>
<organism evidence="1 2">
    <name type="scientific">Gossypium arboreum</name>
    <name type="common">Tree cotton</name>
    <name type="synonym">Gossypium nanking</name>
    <dbReference type="NCBI Taxonomy" id="29729"/>
    <lineage>
        <taxon>Eukaryota</taxon>
        <taxon>Viridiplantae</taxon>
        <taxon>Streptophyta</taxon>
        <taxon>Embryophyta</taxon>
        <taxon>Tracheophyta</taxon>
        <taxon>Spermatophyta</taxon>
        <taxon>Magnoliopsida</taxon>
        <taxon>eudicotyledons</taxon>
        <taxon>Gunneridae</taxon>
        <taxon>Pentapetalae</taxon>
        <taxon>rosids</taxon>
        <taxon>malvids</taxon>
        <taxon>Malvales</taxon>
        <taxon>Malvaceae</taxon>
        <taxon>Malvoideae</taxon>
        <taxon>Gossypium</taxon>
    </lineage>
</organism>
<dbReference type="EMBL" id="KN408288">
    <property type="protein sequence ID" value="KHG17447.1"/>
    <property type="molecule type" value="Genomic_DNA"/>
</dbReference>
<name>A0A0B0NXS4_GOSAR</name>
<dbReference type="Proteomes" id="UP000032142">
    <property type="component" value="Unassembled WGS sequence"/>
</dbReference>